<dbReference type="InParanoid" id="L0HHL1"/>
<dbReference type="STRING" id="593750.Metfor_1785"/>
<dbReference type="EMBL" id="CP003167">
    <property type="protein sequence ID" value="AGB02808.1"/>
    <property type="molecule type" value="Genomic_DNA"/>
</dbReference>
<dbReference type="Proteomes" id="UP000010824">
    <property type="component" value="Chromosome"/>
</dbReference>
<accession>L0HHL1</accession>
<dbReference type="RefSeq" id="WP_015285771.1">
    <property type="nucleotide sequence ID" value="NC_019943.1"/>
</dbReference>
<dbReference type="KEGG" id="mfo:Metfor_1785"/>
<dbReference type="OrthoDB" id="115226at2157"/>
<dbReference type="GeneID" id="14308174"/>
<dbReference type="HOGENOM" id="CLU_2857088_0_0_2"/>
<protein>
    <submittedName>
        <fullName evidence="1">Uncharacterized protein</fullName>
    </submittedName>
</protein>
<sequence length="64" mass="7449">MSRSANPRTGLNHAYAMAYNSDYFLTSDKNLIKYRIPAMLENAGFFKPETMPLEQFRDEISKKK</sequence>
<proteinExistence type="predicted"/>
<gene>
    <name evidence="1" type="ordered locus">Metfor_1785</name>
</gene>
<keyword evidence="2" id="KW-1185">Reference proteome</keyword>
<organism evidence="1 2">
    <name type="scientific">Methanoregula formicica (strain DSM 22288 / NBRC 105244 / SMSP)</name>
    <dbReference type="NCBI Taxonomy" id="593750"/>
    <lineage>
        <taxon>Archaea</taxon>
        <taxon>Methanobacteriati</taxon>
        <taxon>Methanobacteriota</taxon>
        <taxon>Stenosarchaea group</taxon>
        <taxon>Methanomicrobia</taxon>
        <taxon>Methanomicrobiales</taxon>
        <taxon>Methanoregulaceae</taxon>
        <taxon>Methanoregula</taxon>
    </lineage>
</organism>
<reference evidence="1 2" key="2">
    <citation type="journal article" date="2014" name="Genome Announc.">
        <title>Complete Genome Sequence of Methanoregula formicica SMSPT, a Mesophilic Hydrogenotrophic Methanogen Isolated from a Methanogenic Upflow Anaerobic Sludge Blanket Reactor.</title>
        <authorList>
            <person name="Yamamoto K."/>
            <person name="Tamaki H."/>
            <person name="Cadillo-Quiroz H."/>
            <person name="Imachi H."/>
            <person name="Kyrpides N."/>
            <person name="Woyke T."/>
            <person name="Goodwin L."/>
            <person name="Zinder S.H."/>
            <person name="Kamagata Y."/>
            <person name="Liu W.T."/>
        </authorList>
    </citation>
    <scope>NUCLEOTIDE SEQUENCE [LARGE SCALE GENOMIC DNA]</scope>
    <source>
        <strain evidence="2">DSM 22288 / NBRC 105244 / SMSP</strain>
    </source>
</reference>
<name>L0HHL1_METFS</name>
<reference evidence="2" key="1">
    <citation type="submission" date="2011-12" db="EMBL/GenBank/DDBJ databases">
        <title>Complete sequence of Methanoregula formicicum SMSP.</title>
        <authorList>
            <person name="Lucas S."/>
            <person name="Han J."/>
            <person name="Lapidus A."/>
            <person name="Cheng J.-F."/>
            <person name="Goodwin L."/>
            <person name="Pitluck S."/>
            <person name="Peters L."/>
            <person name="Ovchinnikova G."/>
            <person name="Teshima H."/>
            <person name="Detter J.C."/>
            <person name="Han C."/>
            <person name="Tapia R."/>
            <person name="Land M."/>
            <person name="Hauser L."/>
            <person name="Kyrpides N."/>
            <person name="Ivanova N."/>
            <person name="Pagani I."/>
            <person name="Imachi H."/>
            <person name="Tamaki H."/>
            <person name="Sekiguchi Y."/>
            <person name="Kamagata Y."/>
            <person name="Cadillo-Quiroz H."/>
            <person name="Zinder S."/>
            <person name="Liu W.-T."/>
            <person name="Woyke T."/>
        </authorList>
    </citation>
    <scope>NUCLEOTIDE SEQUENCE [LARGE SCALE GENOMIC DNA]</scope>
    <source>
        <strain evidence="2">DSM 22288 / NBRC 105244 / SMSP</strain>
    </source>
</reference>
<evidence type="ECO:0000313" key="1">
    <source>
        <dbReference type="EMBL" id="AGB02808.1"/>
    </source>
</evidence>
<evidence type="ECO:0000313" key="2">
    <source>
        <dbReference type="Proteomes" id="UP000010824"/>
    </source>
</evidence>
<dbReference type="AlphaFoldDB" id="L0HHL1"/>